<organism evidence="5">
    <name type="scientific">Magnetospirillum gryphiswaldense</name>
    <dbReference type="NCBI Taxonomy" id="55518"/>
    <lineage>
        <taxon>Bacteria</taxon>
        <taxon>Pseudomonadati</taxon>
        <taxon>Pseudomonadota</taxon>
        <taxon>Alphaproteobacteria</taxon>
        <taxon>Rhodospirillales</taxon>
        <taxon>Rhodospirillaceae</taxon>
        <taxon>Magnetospirillum</taxon>
    </lineage>
</organism>
<dbReference type="RefSeq" id="WP_024080198.1">
    <property type="nucleotide sequence ID" value="NZ_CP027527.1"/>
</dbReference>
<dbReference type="GO" id="GO:0016787">
    <property type="term" value="F:hydrolase activity"/>
    <property type="evidence" value="ECO:0007669"/>
    <property type="project" value="UniProtKB-KW"/>
</dbReference>
<evidence type="ECO:0000256" key="1">
    <source>
        <dbReference type="ARBA" id="ARBA00022741"/>
    </source>
</evidence>
<dbReference type="InterPro" id="IPR027417">
    <property type="entry name" value="P-loop_NTPase"/>
</dbReference>
<dbReference type="SMART" id="SM00885">
    <property type="entry name" value="D5_N"/>
    <property type="match status" value="1"/>
</dbReference>
<gene>
    <name evidence="5" type="ORF">MGR_0896</name>
</gene>
<dbReference type="PROSITE" id="PS51206">
    <property type="entry name" value="SF3_HELICASE_1"/>
    <property type="match status" value="1"/>
</dbReference>
<dbReference type="Pfam" id="PF08706">
    <property type="entry name" value="D5_N"/>
    <property type="match status" value="1"/>
</dbReference>
<dbReference type="Gene3D" id="3.40.50.300">
    <property type="entry name" value="P-loop containing nucleotide triphosphate hydrolases"/>
    <property type="match status" value="1"/>
</dbReference>
<dbReference type="InterPro" id="IPR045455">
    <property type="entry name" value="NrS-1_pol-like_helicase"/>
</dbReference>
<dbReference type="SUPFAM" id="SSF52540">
    <property type="entry name" value="P-loop containing nucleoside triphosphate hydrolases"/>
    <property type="match status" value="1"/>
</dbReference>
<evidence type="ECO:0000259" key="4">
    <source>
        <dbReference type="PROSITE" id="PS51206"/>
    </source>
</evidence>
<feature type="domain" description="SF3 helicase" evidence="4">
    <location>
        <begin position="613"/>
        <end position="768"/>
    </location>
</feature>
<dbReference type="InterPro" id="IPR014015">
    <property type="entry name" value="Helicase_SF3_DNA-vir"/>
</dbReference>
<reference evidence="5" key="1">
    <citation type="journal article" date="2007" name="J. Bacteriol.">
        <title>Comparative genome analysis of four magnetotactic bacteria reveals a complex set of group-specific genes implicated in magnetosome biomineralization and function.</title>
        <authorList>
            <person name="Richter M."/>
            <person name="Kube M."/>
            <person name="Bazylinski D.A."/>
            <person name="Lombardot T."/>
            <person name="Gloeckner F.O."/>
            <person name="Reinhardt R."/>
            <person name="Schueler D."/>
        </authorList>
    </citation>
    <scope>NUCLEOTIDE SEQUENCE</scope>
    <source>
        <strain evidence="5">MSR-1</strain>
    </source>
</reference>
<dbReference type="PANTHER" id="PTHR35372:SF2">
    <property type="entry name" value="SF3 HELICASE DOMAIN-CONTAINING PROTEIN"/>
    <property type="match status" value="1"/>
</dbReference>
<sequence>MFTVTLGHDSTDSVWTDVRSLSWSDLCTLLTDHREGGKRGPCIVPARFRGQNRKQAEADEIGIVMLDADCGHTLEEIATAIRATGWAAIVHSTHSHMTTQTRANRARWESFQADCPIAAEDYFLRDKGYLPHVTAGATVIETADKEVTIGHRPCPKFRVAMPLVHPWRAADFPDQKTANAAWKERIEALAATLGLHHDQSCTDTSRLFYLPRHAPGAPFETLVIEGADCDLWSLASAPMPMEAARPKLATTSAAPVQAADPATSEMLDLARWAATHGDRFLIATALAARSPGVLIGHVADGVKHHIRCVNEDSHTVPGPDGATFVIDAGQSENGGFVHHCRHAHCDGKDRLFFLGRMIERGWLSPADLTEPAFLLGADEGEPGDVPTYEDCMAIAEALGPDTTPAEINKALTDIYEARLDPIALRMVLGLMKKQTGLPLTVFQQGLAAIRAERRGPSEDLGLKVAKVTLAEFFAGGDHLVRGVDKCFWAYTGTHWTRLTDEQVLNRIVDVVERHIDPDDIGFRTVADAAFKLLTGLRALPGDVLRLTDEPAPVINCRNGELWISGDGSTRLLPHRFDTYLTYVLDVDYDPAATCPRFDRALLDIFARSTDPADMARHFMEFFGYAIQPRRDIACYFMLRGQGNNGKTKLMQTIERLINKRAIYSDRMANIESDRFAIGSLAGKLILLDDDVDTDTLLPDGFLKKVSERKILTGQLKFKDAFEFVATCLPVMLANNYPRCSDLSWGQRRRAKIIPFDRIFTDADKDDRLFPGIWANELPGVLNRAIEGLQRLRQRSGFAEPTDCRKAMNDWLAHANPLAGFIEETCRADLAASVPTSAFYTRFREWAEEAGIRNIPARNTIKRNLENLGYRVAHSSAGSVVHGIEIVGHWYASRTAA</sequence>
<dbReference type="InterPro" id="IPR051620">
    <property type="entry name" value="ORF904-like_C"/>
</dbReference>
<dbReference type="NCBIfam" id="TIGR01613">
    <property type="entry name" value="primase_Cterm"/>
    <property type="match status" value="1"/>
</dbReference>
<dbReference type="EMBL" id="CU459003">
    <property type="protein sequence ID" value="CAM76896.1"/>
    <property type="molecule type" value="Genomic_DNA"/>
</dbReference>
<keyword evidence="2" id="KW-0378">Hydrolase</keyword>
<dbReference type="PANTHER" id="PTHR35372">
    <property type="entry name" value="ATP BINDING PROTEIN-RELATED"/>
    <property type="match status" value="1"/>
</dbReference>
<dbReference type="GO" id="GO:0005524">
    <property type="term" value="F:ATP binding"/>
    <property type="evidence" value="ECO:0007669"/>
    <property type="project" value="UniProtKB-KW"/>
</dbReference>
<dbReference type="Pfam" id="PF19263">
    <property type="entry name" value="DUF5906"/>
    <property type="match status" value="1"/>
</dbReference>
<dbReference type="InterPro" id="IPR006500">
    <property type="entry name" value="Helicase_put_C_phage/plasmid"/>
</dbReference>
<dbReference type="GO" id="GO:0004386">
    <property type="term" value="F:helicase activity"/>
    <property type="evidence" value="ECO:0007669"/>
    <property type="project" value="UniProtKB-KW"/>
</dbReference>
<proteinExistence type="predicted"/>
<keyword evidence="3" id="KW-0067">ATP-binding</keyword>
<name>A4U1Y9_9PROT</name>
<accession>A4U1Y9</accession>
<dbReference type="InterPro" id="IPR014818">
    <property type="entry name" value="Phage/plasmid_primase_P4_C"/>
</dbReference>
<protein>
    <submittedName>
        <fullName evidence="5">Gp9a</fullName>
    </submittedName>
</protein>
<evidence type="ECO:0000256" key="3">
    <source>
        <dbReference type="ARBA" id="ARBA00022840"/>
    </source>
</evidence>
<evidence type="ECO:0000256" key="2">
    <source>
        <dbReference type="ARBA" id="ARBA00022801"/>
    </source>
</evidence>
<dbReference type="AlphaFoldDB" id="A4U1Y9"/>
<evidence type="ECO:0000313" key="5">
    <source>
        <dbReference type="EMBL" id="CAM76896.1"/>
    </source>
</evidence>
<keyword evidence="1" id="KW-0547">Nucleotide-binding</keyword>